<organism evidence="7 8">
    <name type="scientific">Streptomyces xanthochromogenes</name>
    <dbReference type="NCBI Taxonomy" id="67384"/>
    <lineage>
        <taxon>Bacteria</taxon>
        <taxon>Bacillati</taxon>
        <taxon>Actinomycetota</taxon>
        <taxon>Actinomycetes</taxon>
        <taxon>Kitasatosporales</taxon>
        <taxon>Streptomycetaceae</taxon>
        <taxon>Streptomyces</taxon>
    </lineage>
</organism>
<evidence type="ECO:0000313" key="8">
    <source>
        <dbReference type="Proteomes" id="UP000600946"/>
    </source>
</evidence>
<dbReference type="Pfam" id="PF00392">
    <property type="entry name" value="GntR"/>
    <property type="match status" value="1"/>
</dbReference>
<keyword evidence="3" id="KW-0805">Transcription regulation</keyword>
<dbReference type="PROSITE" id="PS50949">
    <property type="entry name" value="HTH_GNTR"/>
    <property type="match status" value="1"/>
</dbReference>
<evidence type="ECO:0000256" key="5">
    <source>
        <dbReference type="ARBA" id="ARBA00023163"/>
    </source>
</evidence>
<protein>
    <submittedName>
        <fullName evidence="7">GntR family transcriptional regulator</fullName>
    </submittedName>
</protein>
<dbReference type="InterPro" id="IPR036388">
    <property type="entry name" value="WH-like_DNA-bd_sf"/>
</dbReference>
<dbReference type="SUPFAM" id="SSF53383">
    <property type="entry name" value="PLP-dependent transferases"/>
    <property type="match status" value="1"/>
</dbReference>
<dbReference type="EMBL" id="BMUU01000020">
    <property type="protein sequence ID" value="GGY67682.1"/>
    <property type="molecule type" value="Genomic_DNA"/>
</dbReference>
<evidence type="ECO:0000256" key="4">
    <source>
        <dbReference type="ARBA" id="ARBA00023125"/>
    </source>
</evidence>
<dbReference type="SMART" id="SM00345">
    <property type="entry name" value="HTH_GNTR"/>
    <property type="match status" value="1"/>
</dbReference>
<dbReference type="PANTHER" id="PTHR46577:SF1">
    <property type="entry name" value="HTH-TYPE TRANSCRIPTIONAL REGULATORY PROTEIN GABR"/>
    <property type="match status" value="1"/>
</dbReference>
<accession>A0ABQ3AU17</accession>
<keyword evidence="8" id="KW-1185">Reference proteome</keyword>
<keyword evidence="4" id="KW-0238">DNA-binding</keyword>
<dbReference type="InterPro" id="IPR000524">
    <property type="entry name" value="Tscrpt_reg_HTH_GntR"/>
</dbReference>
<evidence type="ECO:0000256" key="3">
    <source>
        <dbReference type="ARBA" id="ARBA00023015"/>
    </source>
</evidence>
<dbReference type="InterPro" id="IPR015421">
    <property type="entry name" value="PyrdxlP-dep_Trfase_major"/>
</dbReference>
<evidence type="ECO:0000256" key="1">
    <source>
        <dbReference type="ARBA" id="ARBA00005384"/>
    </source>
</evidence>
<dbReference type="Proteomes" id="UP000600946">
    <property type="component" value="Unassembled WGS sequence"/>
</dbReference>
<name>A0ABQ3AU17_9ACTN</name>
<evidence type="ECO:0000313" key="7">
    <source>
        <dbReference type="EMBL" id="GGY67682.1"/>
    </source>
</evidence>
<dbReference type="Gene3D" id="1.10.10.10">
    <property type="entry name" value="Winged helix-like DNA-binding domain superfamily/Winged helix DNA-binding domain"/>
    <property type="match status" value="1"/>
</dbReference>
<dbReference type="InterPro" id="IPR036390">
    <property type="entry name" value="WH_DNA-bd_sf"/>
</dbReference>
<dbReference type="Gene3D" id="3.40.640.10">
    <property type="entry name" value="Type I PLP-dependent aspartate aminotransferase-like (Major domain)"/>
    <property type="match status" value="1"/>
</dbReference>
<dbReference type="PANTHER" id="PTHR46577">
    <property type="entry name" value="HTH-TYPE TRANSCRIPTIONAL REGULATORY PROTEIN GABR"/>
    <property type="match status" value="1"/>
</dbReference>
<comment type="similarity">
    <text evidence="1">In the C-terminal section; belongs to the class-I pyridoxal-phosphate-dependent aminotransferase family.</text>
</comment>
<comment type="caution">
    <text evidence="7">The sequence shown here is derived from an EMBL/GenBank/DDBJ whole genome shotgun (WGS) entry which is preliminary data.</text>
</comment>
<dbReference type="SUPFAM" id="SSF46785">
    <property type="entry name" value="Winged helix' DNA-binding domain"/>
    <property type="match status" value="1"/>
</dbReference>
<dbReference type="CDD" id="cd07377">
    <property type="entry name" value="WHTH_GntR"/>
    <property type="match status" value="1"/>
</dbReference>
<evidence type="ECO:0000256" key="2">
    <source>
        <dbReference type="ARBA" id="ARBA00022898"/>
    </source>
</evidence>
<dbReference type="InterPro" id="IPR004839">
    <property type="entry name" value="Aminotransferase_I/II_large"/>
</dbReference>
<feature type="domain" description="HTH gntR-type" evidence="6">
    <location>
        <begin position="17"/>
        <end position="85"/>
    </location>
</feature>
<sequence length="447" mass="47196">MYWYRLNYVATQYSIAGTTAKGIAASVERAVADGGLGPGDALPPVRRLADELAVSPGTVATAYKELRQRGVVVTRGRGGTVVAAAPAVASRRPPKVPAGLRDLAGGHPDAAFLPDLPALVAPSTGPRSHRSTPRLPLLEERVHAWFDRDGVPSGHVTFAHGALDCVARLLATELRPGDAVAMEDPGYHHLLDLLQAMGLRTVAVAVDDEGMRPSELKEALRSGARAVVCSPRAQNPYGGCFSAGRRDALAEVLRQFPEVLVIENDHAAEIAGAELNSLTGGGLARWAQVRTVTKYLGTDLRWAAAACDPVTLARHDGRLLLTSGWVSHLLQAAVLTLMNDPSAQLLVARAEETYGERRAAFVKELARHGISAHGASGMNVWVPVRDESAVVNGLRTRGWWVAAGARFRLAADPGVRITVAGVDPSEAARLASDFAGVLGESEATYGG</sequence>
<keyword evidence="5" id="KW-0804">Transcription</keyword>
<dbReference type="InterPro" id="IPR051446">
    <property type="entry name" value="HTH_trans_reg/aminotransferase"/>
</dbReference>
<keyword evidence="2" id="KW-0663">Pyridoxal phosphate</keyword>
<gene>
    <name evidence="7" type="ORF">GCM10010326_72690</name>
</gene>
<reference evidence="8" key="1">
    <citation type="journal article" date="2019" name="Int. J. Syst. Evol. Microbiol.">
        <title>The Global Catalogue of Microorganisms (GCM) 10K type strain sequencing project: providing services to taxonomists for standard genome sequencing and annotation.</title>
        <authorList>
            <consortium name="The Broad Institute Genomics Platform"/>
            <consortium name="The Broad Institute Genome Sequencing Center for Infectious Disease"/>
            <person name="Wu L."/>
            <person name="Ma J."/>
        </authorList>
    </citation>
    <scope>NUCLEOTIDE SEQUENCE [LARGE SCALE GENOMIC DNA]</scope>
    <source>
        <strain evidence="8">JCM 4594</strain>
    </source>
</reference>
<dbReference type="CDD" id="cd00609">
    <property type="entry name" value="AAT_like"/>
    <property type="match status" value="1"/>
</dbReference>
<dbReference type="InterPro" id="IPR015424">
    <property type="entry name" value="PyrdxlP-dep_Trfase"/>
</dbReference>
<evidence type="ECO:0000259" key="6">
    <source>
        <dbReference type="PROSITE" id="PS50949"/>
    </source>
</evidence>
<dbReference type="Pfam" id="PF00155">
    <property type="entry name" value="Aminotran_1_2"/>
    <property type="match status" value="1"/>
</dbReference>
<proteinExistence type="inferred from homology"/>